<accession>A0A1B6Q1L5</accession>
<dbReference type="SUPFAM" id="SSF57850">
    <property type="entry name" value="RING/U-box"/>
    <property type="match status" value="1"/>
</dbReference>
<keyword evidence="1" id="KW-0862">Zinc</keyword>
<organism evidence="4 5">
    <name type="scientific">Sorghum bicolor</name>
    <name type="common">Sorghum</name>
    <name type="synonym">Sorghum vulgare</name>
    <dbReference type="NCBI Taxonomy" id="4558"/>
    <lineage>
        <taxon>Eukaryota</taxon>
        <taxon>Viridiplantae</taxon>
        <taxon>Streptophyta</taxon>
        <taxon>Embryophyta</taxon>
        <taxon>Tracheophyta</taxon>
        <taxon>Spermatophyta</taxon>
        <taxon>Magnoliopsida</taxon>
        <taxon>Liliopsida</taxon>
        <taxon>Poales</taxon>
        <taxon>Poaceae</taxon>
        <taxon>PACMAD clade</taxon>
        <taxon>Panicoideae</taxon>
        <taxon>Andropogonodae</taxon>
        <taxon>Andropogoneae</taxon>
        <taxon>Sorghinae</taxon>
        <taxon>Sorghum</taxon>
    </lineage>
</organism>
<sequence length="191" mass="21216">MGAASSSLLQRRAGAAVRAPPTPLASRPEAAAPPAPVLSGAAHLVFEASLAHPWDPEAPGLLARWNFVWNTEGPAVVRRRLPPGLLGLLDRRHQEGAVVRRYQFSKRVELRDRMVVVEKIGEILFLEDGMPDFWRRCSFCDRTFLGQRLRVLPCGHKFHSPCVDSYFILGNDAWNILGPWCPVCGSLVLGW</sequence>
<dbReference type="SMART" id="SM00184">
    <property type="entry name" value="RING"/>
    <property type="match status" value="1"/>
</dbReference>
<evidence type="ECO:0000259" key="3">
    <source>
        <dbReference type="PROSITE" id="PS50089"/>
    </source>
</evidence>
<feature type="region of interest" description="Disordered" evidence="2">
    <location>
        <begin position="1"/>
        <end position="32"/>
    </location>
</feature>
<dbReference type="GO" id="GO:0008270">
    <property type="term" value="F:zinc ion binding"/>
    <property type="evidence" value="ECO:0007669"/>
    <property type="project" value="UniProtKB-KW"/>
</dbReference>
<keyword evidence="1" id="KW-0863">Zinc-finger</keyword>
<reference evidence="5" key="2">
    <citation type="journal article" date="2018" name="Plant J.">
        <title>The Sorghum bicolor reference genome: improved assembly, gene annotations, a transcriptome atlas, and signatures of genome organization.</title>
        <authorList>
            <person name="McCormick R.F."/>
            <person name="Truong S.K."/>
            <person name="Sreedasyam A."/>
            <person name="Jenkins J."/>
            <person name="Shu S."/>
            <person name="Sims D."/>
            <person name="Kennedy M."/>
            <person name="Amirebrahimi M."/>
            <person name="Weers B.D."/>
            <person name="McKinley B."/>
            <person name="Mattison A."/>
            <person name="Morishige D.T."/>
            <person name="Grimwood J."/>
            <person name="Schmutz J."/>
            <person name="Mullet J.E."/>
        </authorList>
    </citation>
    <scope>NUCLEOTIDE SEQUENCE [LARGE SCALE GENOMIC DNA]</scope>
    <source>
        <strain evidence="5">cv. BTx623</strain>
    </source>
</reference>
<evidence type="ECO:0000313" key="4">
    <source>
        <dbReference type="EMBL" id="KXG31812.1"/>
    </source>
</evidence>
<dbReference type="InterPro" id="IPR013083">
    <property type="entry name" value="Znf_RING/FYVE/PHD"/>
</dbReference>
<evidence type="ECO:0000313" key="5">
    <source>
        <dbReference type="Proteomes" id="UP000000768"/>
    </source>
</evidence>
<dbReference type="PROSITE" id="PS50089">
    <property type="entry name" value="ZF_RING_2"/>
    <property type="match status" value="1"/>
</dbReference>
<dbReference type="AlphaFoldDB" id="A0A1B6Q1L5"/>
<name>A0A1B6Q1L5_SORBI</name>
<dbReference type="GO" id="GO:0006511">
    <property type="term" value="P:ubiquitin-dependent protein catabolic process"/>
    <property type="evidence" value="ECO:0000318"/>
    <property type="project" value="GO_Central"/>
</dbReference>
<keyword evidence="5" id="KW-1185">Reference proteome</keyword>
<feature type="domain" description="RING-type" evidence="3">
    <location>
        <begin position="137"/>
        <end position="184"/>
    </location>
</feature>
<keyword evidence="1" id="KW-0479">Metal-binding</keyword>
<dbReference type="Pfam" id="PF13639">
    <property type="entry name" value="zf-RING_2"/>
    <property type="match status" value="1"/>
</dbReference>
<reference evidence="4 5" key="1">
    <citation type="journal article" date="2009" name="Nature">
        <title>The Sorghum bicolor genome and the diversification of grasses.</title>
        <authorList>
            <person name="Paterson A.H."/>
            <person name="Bowers J.E."/>
            <person name="Bruggmann R."/>
            <person name="Dubchak I."/>
            <person name="Grimwood J."/>
            <person name="Gundlach H."/>
            <person name="Haberer G."/>
            <person name="Hellsten U."/>
            <person name="Mitros T."/>
            <person name="Poliakov A."/>
            <person name="Schmutz J."/>
            <person name="Spannagl M."/>
            <person name="Tang H."/>
            <person name="Wang X."/>
            <person name="Wicker T."/>
            <person name="Bharti A.K."/>
            <person name="Chapman J."/>
            <person name="Feltus F.A."/>
            <person name="Gowik U."/>
            <person name="Grigoriev I.V."/>
            <person name="Lyons E."/>
            <person name="Maher C.A."/>
            <person name="Martis M."/>
            <person name="Narechania A."/>
            <person name="Otillar R.P."/>
            <person name="Penning B.W."/>
            <person name="Salamov A.A."/>
            <person name="Wang Y."/>
            <person name="Zhang L."/>
            <person name="Carpita N.C."/>
            <person name="Freeling M."/>
            <person name="Gingle A.R."/>
            <person name="Hash C.T."/>
            <person name="Keller B."/>
            <person name="Klein P."/>
            <person name="Kresovich S."/>
            <person name="McCann M.C."/>
            <person name="Ming R."/>
            <person name="Peterson D.G."/>
            <person name="Mehboob-ur-Rahman"/>
            <person name="Ware D."/>
            <person name="Westhoff P."/>
            <person name="Mayer K.F."/>
            <person name="Messing J."/>
            <person name="Rokhsar D.S."/>
        </authorList>
    </citation>
    <scope>NUCLEOTIDE SEQUENCE [LARGE SCALE GENOMIC DNA]</scope>
    <source>
        <strain evidence="5">cv. BTx623</strain>
    </source>
</reference>
<dbReference type="GO" id="GO:0061630">
    <property type="term" value="F:ubiquitin protein ligase activity"/>
    <property type="evidence" value="ECO:0000318"/>
    <property type="project" value="GO_Central"/>
</dbReference>
<dbReference type="InterPro" id="IPR001841">
    <property type="entry name" value="Znf_RING"/>
</dbReference>
<dbReference type="Proteomes" id="UP000000768">
    <property type="component" value="Chromosome 3"/>
</dbReference>
<dbReference type="GO" id="GO:0016020">
    <property type="term" value="C:membrane"/>
    <property type="evidence" value="ECO:0000318"/>
    <property type="project" value="GO_Central"/>
</dbReference>
<protein>
    <recommendedName>
        <fullName evidence="3">RING-type domain-containing protein</fullName>
    </recommendedName>
</protein>
<evidence type="ECO:0000256" key="1">
    <source>
        <dbReference type="PROSITE-ProRule" id="PRU00175"/>
    </source>
</evidence>
<dbReference type="Gene3D" id="3.30.40.10">
    <property type="entry name" value="Zinc/RING finger domain, C3HC4 (zinc finger)"/>
    <property type="match status" value="1"/>
</dbReference>
<dbReference type="Gramene" id="KXG31812">
    <property type="protein sequence ID" value="KXG31812"/>
    <property type="gene ID" value="SORBI_3003G060800"/>
</dbReference>
<evidence type="ECO:0000256" key="2">
    <source>
        <dbReference type="SAM" id="MobiDB-lite"/>
    </source>
</evidence>
<dbReference type="EMBL" id="CM000762">
    <property type="protein sequence ID" value="KXG31812.1"/>
    <property type="molecule type" value="Genomic_DNA"/>
</dbReference>
<proteinExistence type="predicted"/>
<gene>
    <name evidence="4" type="ORF">SORBI_3003G060800</name>
</gene>
<dbReference type="InParanoid" id="A0A1B6Q1L5"/>